<dbReference type="eggNOG" id="COG1476">
    <property type="taxonomic scope" value="Bacteria"/>
</dbReference>
<evidence type="ECO:0000313" key="3">
    <source>
        <dbReference type="EMBL" id="ADQ06160.1"/>
    </source>
</evidence>
<dbReference type="SUPFAM" id="SSF47413">
    <property type="entry name" value="lambda repressor-like DNA-binding domains"/>
    <property type="match status" value="1"/>
</dbReference>
<keyword evidence="4" id="KW-1185">Reference proteome</keyword>
<dbReference type="Proteomes" id="UP000006890">
    <property type="component" value="Chromosome"/>
</dbReference>
<evidence type="ECO:0000259" key="2">
    <source>
        <dbReference type="PROSITE" id="PS50943"/>
    </source>
</evidence>
<feature type="domain" description="HTH cro/C1-type" evidence="2">
    <location>
        <begin position="6"/>
        <end position="60"/>
    </location>
</feature>
<dbReference type="KEGG" id="chd:Calhy_0412"/>
<dbReference type="PANTHER" id="PTHR46797:SF1">
    <property type="entry name" value="METHYLPHOSPHONATE SYNTHASE"/>
    <property type="match status" value="1"/>
</dbReference>
<dbReference type="Pfam" id="PF01381">
    <property type="entry name" value="HTH_3"/>
    <property type="match status" value="1"/>
</dbReference>
<dbReference type="Gene3D" id="1.10.260.40">
    <property type="entry name" value="lambda repressor-like DNA-binding domains"/>
    <property type="match status" value="1"/>
</dbReference>
<proteinExistence type="predicted"/>
<dbReference type="CDD" id="cd00093">
    <property type="entry name" value="HTH_XRE"/>
    <property type="match status" value="1"/>
</dbReference>
<dbReference type="AlphaFoldDB" id="E4QBY6"/>
<dbReference type="RefSeq" id="WP_013402369.1">
    <property type="nucleotide sequence ID" value="NC_014652.1"/>
</dbReference>
<dbReference type="InterPro" id="IPR050807">
    <property type="entry name" value="TransReg_Diox_bact_type"/>
</dbReference>
<keyword evidence="1" id="KW-0238">DNA-binding</keyword>
<organism evidence="3 4">
    <name type="scientific">Caldicellulosiruptor hydrothermalis (strain DSM 18901 / VKM B-2411 / 108)</name>
    <dbReference type="NCBI Taxonomy" id="632292"/>
    <lineage>
        <taxon>Bacteria</taxon>
        <taxon>Bacillati</taxon>
        <taxon>Bacillota</taxon>
        <taxon>Bacillota incertae sedis</taxon>
        <taxon>Caldicellulosiruptorales</taxon>
        <taxon>Caldicellulosiruptoraceae</taxon>
        <taxon>Caldicellulosiruptor</taxon>
    </lineage>
</organism>
<protein>
    <submittedName>
        <fullName evidence="3">Transcriptional regulator, XRE family</fullName>
    </submittedName>
</protein>
<sequence length="77" mass="8791">MVGKKLRELRIQKRLSQQQLAKIAGVPQSTIWYIESENRNPTIKTMKRLATALGVSIEEFLDSETKEMITNGSQKND</sequence>
<evidence type="ECO:0000256" key="1">
    <source>
        <dbReference type="ARBA" id="ARBA00023125"/>
    </source>
</evidence>
<dbReference type="EMBL" id="CP002219">
    <property type="protein sequence ID" value="ADQ06160.1"/>
    <property type="molecule type" value="Genomic_DNA"/>
</dbReference>
<dbReference type="GO" id="GO:0003700">
    <property type="term" value="F:DNA-binding transcription factor activity"/>
    <property type="evidence" value="ECO:0007669"/>
    <property type="project" value="TreeGrafter"/>
</dbReference>
<dbReference type="HOGENOM" id="CLU_066192_29_2_9"/>
<accession>E4QBY6</accession>
<name>E4QBY6_CALH1</name>
<dbReference type="GO" id="GO:0005829">
    <property type="term" value="C:cytosol"/>
    <property type="evidence" value="ECO:0007669"/>
    <property type="project" value="TreeGrafter"/>
</dbReference>
<gene>
    <name evidence="3" type="ordered locus">Calhy_0412</name>
</gene>
<dbReference type="InterPro" id="IPR001387">
    <property type="entry name" value="Cro/C1-type_HTH"/>
</dbReference>
<dbReference type="PROSITE" id="PS50943">
    <property type="entry name" value="HTH_CROC1"/>
    <property type="match status" value="1"/>
</dbReference>
<dbReference type="SMART" id="SM00530">
    <property type="entry name" value="HTH_XRE"/>
    <property type="match status" value="1"/>
</dbReference>
<dbReference type="InterPro" id="IPR010982">
    <property type="entry name" value="Lambda_DNA-bd_dom_sf"/>
</dbReference>
<dbReference type="GO" id="GO:0003677">
    <property type="term" value="F:DNA binding"/>
    <property type="evidence" value="ECO:0007669"/>
    <property type="project" value="UniProtKB-KW"/>
</dbReference>
<evidence type="ECO:0000313" key="4">
    <source>
        <dbReference type="Proteomes" id="UP000006890"/>
    </source>
</evidence>
<dbReference type="STRING" id="632292.Calhy_0412"/>
<reference key="1">
    <citation type="submission" date="2010-09" db="EMBL/GenBank/DDBJ databases">
        <title>Complete sequence of Caldicellulosiruptor hydrothermalis 108.</title>
        <authorList>
            <consortium name="US DOE Joint Genome Institute"/>
            <person name="Lucas S."/>
            <person name="Copeland A."/>
            <person name="Lapidus A."/>
            <person name="Cheng J.-F."/>
            <person name="Bruce D."/>
            <person name="Goodwin L."/>
            <person name="Pitluck S."/>
            <person name="Davenport K."/>
            <person name="Detter J.C."/>
            <person name="Han C."/>
            <person name="Tapia R."/>
            <person name="Land M."/>
            <person name="Hauser L."/>
            <person name="Chang Y.-J."/>
            <person name="Jeffries C."/>
            <person name="Kyrpides N."/>
            <person name="Ivanova N."/>
            <person name="Mikhailova N."/>
            <person name="Blumer-Schuette S.E."/>
            <person name="Kelly R.M."/>
            <person name="Woyke T."/>
        </authorList>
    </citation>
    <scope>NUCLEOTIDE SEQUENCE</scope>
    <source>
        <strain>108</strain>
    </source>
</reference>
<dbReference type="PANTHER" id="PTHR46797">
    <property type="entry name" value="HTH-TYPE TRANSCRIPTIONAL REGULATOR"/>
    <property type="match status" value="1"/>
</dbReference>
<reference evidence="3 4" key="2">
    <citation type="journal article" date="2011" name="J. Bacteriol.">
        <title>Complete genome sequences for the anaerobic, extremely thermophilic plant biomass-degrading bacteria Caldicellulosiruptor hydrothermalis, Caldicellulosiruptor kristjanssonii, Caldicellulosiruptor kronotskyensis, Caldicellulosiruptor owensenis, and Caldicellulosiruptor lactoaceticus.</title>
        <authorList>
            <person name="Blumer-Schuette S.E."/>
            <person name="Ozdemir I."/>
            <person name="Mistry D."/>
            <person name="Lucas S."/>
            <person name="Lapidus A."/>
            <person name="Cheng J.F."/>
            <person name="Goodwin L.A."/>
            <person name="Pitluck S."/>
            <person name="Land M.L."/>
            <person name="Hauser L.J."/>
            <person name="Woyke T."/>
            <person name="Mikhailova N."/>
            <person name="Pati A."/>
            <person name="Kyrpides N.C."/>
            <person name="Ivanova N."/>
            <person name="Detter J.C."/>
            <person name="Walston-Davenport K."/>
            <person name="Han S."/>
            <person name="Adams M.W."/>
            <person name="Kelly R.M."/>
        </authorList>
    </citation>
    <scope>NUCLEOTIDE SEQUENCE [LARGE SCALE GENOMIC DNA]</scope>
    <source>
        <strain evidence="4">DSM 18901 / VKM B-2411 / 108</strain>
    </source>
</reference>
<dbReference type="OrthoDB" id="1716958at2"/>